<dbReference type="HOGENOM" id="CLU_3314106_0_0_6"/>
<proteinExistence type="predicted"/>
<dbReference type="STRING" id="1129794.C427_2183"/>
<dbReference type="KEGG" id="gps:C427_2183"/>
<protein>
    <submittedName>
        <fullName evidence="1">Uncharacterized protein</fullName>
    </submittedName>
</protein>
<accession>M4S0P8</accession>
<name>M4S0P8_9ALTE</name>
<reference evidence="1 2" key="1">
    <citation type="journal article" date="2013" name="Genome Announc.">
        <title>Complete Genome Sequence of Glaciecola psychrophila Strain 170T.</title>
        <authorList>
            <person name="Yin J."/>
            <person name="Chen J."/>
            <person name="Liu G."/>
            <person name="Yu Y."/>
            <person name="Song L."/>
            <person name="Wang X."/>
            <person name="Qu X."/>
        </authorList>
    </citation>
    <scope>NUCLEOTIDE SEQUENCE [LARGE SCALE GENOMIC DNA]</scope>
    <source>
        <strain evidence="1 2">170</strain>
    </source>
</reference>
<dbReference type="Proteomes" id="UP000011864">
    <property type="component" value="Chromosome"/>
</dbReference>
<evidence type="ECO:0000313" key="1">
    <source>
        <dbReference type="EMBL" id="AGH44292.1"/>
    </source>
</evidence>
<evidence type="ECO:0000313" key="2">
    <source>
        <dbReference type="Proteomes" id="UP000011864"/>
    </source>
</evidence>
<dbReference type="EMBL" id="CP003837">
    <property type="protein sequence ID" value="AGH44292.1"/>
    <property type="molecule type" value="Genomic_DNA"/>
</dbReference>
<organism evidence="1 2">
    <name type="scientific">Paraglaciecola psychrophila 170</name>
    <dbReference type="NCBI Taxonomy" id="1129794"/>
    <lineage>
        <taxon>Bacteria</taxon>
        <taxon>Pseudomonadati</taxon>
        <taxon>Pseudomonadota</taxon>
        <taxon>Gammaproteobacteria</taxon>
        <taxon>Alteromonadales</taxon>
        <taxon>Alteromonadaceae</taxon>
        <taxon>Paraglaciecola</taxon>
    </lineage>
</organism>
<sequence length="39" mass="4446">MVAYCLKENKPSLNLTEVELNSMVITEVDLRLTKTNHVV</sequence>
<keyword evidence="2" id="KW-1185">Reference proteome</keyword>
<gene>
    <name evidence="1" type="ORF">C427_2183</name>
</gene>
<dbReference type="AlphaFoldDB" id="M4S0P8"/>